<keyword evidence="6" id="KW-1185">Reference proteome</keyword>
<evidence type="ECO:0000256" key="1">
    <source>
        <dbReference type="ARBA" id="ARBA00004167"/>
    </source>
</evidence>
<evidence type="ECO:0000259" key="4">
    <source>
        <dbReference type="PROSITE" id="PS50026"/>
    </source>
</evidence>
<dbReference type="Pfam" id="PF13947">
    <property type="entry name" value="GUB_WAK_bind"/>
    <property type="match status" value="1"/>
</dbReference>
<evidence type="ECO:0000313" key="6">
    <source>
        <dbReference type="Proteomes" id="UP000507245"/>
    </source>
</evidence>
<dbReference type="OrthoDB" id="1163657at2759"/>
<keyword evidence="3" id="KW-0245">EGF-like domain</keyword>
<gene>
    <name evidence="5" type="ORF">ORAREDHAP_LOCUS25324</name>
</gene>
<evidence type="ECO:0000313" key="5">
    <source>
        <dbReference type="EMBL" id="CAB4306976.1"/>
    </source>
</evidence>
<dbReference type="InterPro" id="IPR000742">
    <property type="entry name" value="EGF"/>
</dbReference>
<proteinExistence type="predicted"/>
<dbReference type="GO" id="GO:0016020">
    <property type="term" value="C:membrane"/>
    <property type="evidence" value="ECO:0007669"/>
    <property type="project" value="UniProtKB-SubCell"/>
</dbReference>
<dbReference type="PROSITE" id="PS50026">
    <property type="entry name" value="EGF_3"/>
    <property type="match status" value="1"/>
</dbReference>
<organism evidence="5 6">
    <name type="scientific">Prunus armeniaca</name>
    <name type="common">Apricot</name>
    <name type="synonym">Armeniaca vulgaris</name>
    <dbReference type="NCBI Taxonomy" id="36596"/>
    <lineage>
        <taxon>Eukaryota</taxon>
        <taxon>Viridiplantae</taxon>
        <taxon>Streptophyta</taxon>
        <taxon>Embryophyta</taxon>
        <taxon>Tracheophyta</taxon>
        <taxon>Spermatophyta</taxon>
        <taxon>Magnoliopsida</taxon>
        <taxon>eudicotyledons</taxon>
        <taxon>Gunneridae</taxon>
        <taxon>Pentapetalae</taxon>
        <taxon>rosids</taxon>
        <taxon>fabids</taxon>
        <taxon>Rosales</taxon>
        <taxon>Rosaceae</taxon>
        <taxon>Amygdaloideae</taxon>
        <taxon>Amygdaleae</taxon>
        <taxon>Prunus</taxon>
    </lineage>
</organism>
<accession>A0A6J5WYS4</accession>
<dbReference type="AlphaFoldDB" id="A0A6J5WYS4"/>
<dbReference type="EMBL" id="CAEKKB010000004">
    <property type="protein sequence ID" value="CAB4306976.1"/>
    <property type="molecule type" value="Genomic_DNA"/>
</dbReference>
<dbReference type="GO" id="GO:0030247">
    <property type="term" value="F:polysaccharide binding"/>
    <property type="evidence" value="ECO:0007669"/>
    <property type="project" value="InterPro"/>
</dbReference>
<dbReference type="Proteomes" id="UP000507245">
    <property type="component" value="Unassembled WGS sequence"/>
</dbReference>
<feature type="domain" description="EGF-like" evidence="4">
    <location>
        <begin position="218"/>
        <end position="269"/>
    </location>
</feature>
<comment type="caution">
    <text evidence="3">Lacks conserved residue(s) required for the propagation of feature annotation.</text>
</comment>
<dbReference type="SMART" id="SM00181">
    <property type="entry name" value="EGF"/>
    <property type="match status" value="1"/>
</dbReference>
<name>A0A6J5WYS4_PRUAR</name>
<protein>
    <recommendedName>
        <fullName evidence="4">EGF-like domain-containing protein</fullName>
    </recommendedName>
</protein>
<evidence type="ECO:0000256" key="2">
    <source>
        <dbReference type="ARBA" id="ARBA00022729"/>
    </source>
</evidence>
<dbReference type="Gene3D" id="1.10.510.10">
    <property type="entry name" value="Transferase(Phosphotransferase) domain 1"/>
    <property type="match status" value="1"/>
</dbReference>
<comment type="subcellular location">
    <subcellularLocation>
        <location evidence="1">Membrane</location>
        <topology evidence="1">Single-pass membrane protein</topology>
    </subcellularLocation>
</comment>
<dbReference type="InterPro" id="IPR025287">
    <property type="entry name" value="WAK_GUB"/>
</dbReference>
<dbReference type="PANTHER" id="PTHR33491">
    <property type="entry name" value="OSJNBA0016N04.9 PROTEIN"/>
    <property type="match status" value="1"/>
</dbReference>
<keyword evidence="2" id="KW-0732">Signal</keyword>
<reference evidence="6" key="1">
    <citation type="journal article" date="2020" name="Genome Biol.">
        <title>Gamete binning: chromosome-level and haplotype-resolved genome assembly enabled by high-throughput single-cell sequencing of gamete genomes.</title>
        <authorList>
            <person name="Campoy J.A."/>
            <person name="Sun H."/>
            <person name="Goel M."/>
            <person name="Jiao W.-B."/>
            <person name="Folz-Donahue K."/>
            <person name="Wang N."/>
            <person name="Rubio M."/>
            <person name="Liu C."/>
            <person name="Kukat C."/>
            <person name="Ruiz D."/>
            <person name="Huettel B."/>
            <person name="Schneeberger K."/>
        </authorList>
    </citation>
    <scope>NUCLEOTIDE SEQUENCE [LARGE SCALE GENOMIC DNA]</scope>
    <source>
        <strain evidence="6">cv. Rojo Pasion</strain>
    </source>
</reference>
<sequence>MRGCLLCKSPWYCLDKCGNVTIPYPFGVTEKCYMGPEFFINCTADRTAFLRKTNIRVNNISVDLGEIQVQQYRAYDCYDEMGKRNHNMPWIWVAPPYTISSTKNKFMAIGCDTYATFGGYRANQERFITGCISFCDRLYSGEQDSCSGIGCCLTSIPDGLKNCTVTLASHYNDTYIRSFNPCSYAFVVQEGHFRFSNTSFQQLNHTAQLPMILNWEIGNEPCDAAQEATQNSICKAHSKCVNPNNRSTGYICQCLPGYEGNPYHPNGCQGYKNDGMNPKSCIKDNRSKTILLLIISLAELLTSRVALCFGRPEAERNLASFFVCSVEEDRLNQILDDDIVNDGNIETLKNVAILAKRCLRLQGEERPTMKEVALELEGMRIKAKHPWGKADCPEETEHLLGSGKSDAYCVDVTAADCGHPSGTSSGYDSMQIQMLTSYGDGR</sequence>
<evidence type="ECO:0000256" key="3">
    <source>
        <dbReference type="PROSITE-ProRule" id="PRU00076"/>
    </source>
</evidence>